<reference evidence="1" key="1">
    <citation type="submission" date="2024-02" db="EMBL/GenBank/DDBJ databases">
        <title>Complete genome sequence of Xanthomonas sp. 10-10.</title>
        <authorList>
            <person name="Biessy A."/>
            <person name="Ciotola M."/>
            <person name="Cadieux M."/>
            <person name="Soufiane B."/>
            <person name="Laforest M."/>
            <person name="Filion M."/>
        </authorList>
    </citation>
    <scope>NUCLEOTIDE SEQUENCE</scope>
    <source>
        <strain evidence="1">10-10</strain>
    </source>
</reference>
<protein>
    <recommendedName>
        <fullName evidence="2">Peptidase inhibitor family I36</fullName>
    </recommendedName>
</protein>
<evidence type="ECO:0000313" key="1">
    <source>
        <dbReference type="EMBL" id="XBS38106.1"/>
    </source>
</evidence>
<organism evidence="1">
    <name type="scientific">Xanthomonas sp. 10-10</name>
    <dbReference type="NCBI Taxonomy" id="3115848"/>
    <lineage>
        <taxon>Bacteria</taxon>
        <taxon>Pseudomonadati</taxon>
        <taxon>Pseudomonadota</taxon>
        <taxon>Gammaproteobacteria</taxon>
        <taxon>Lysobacterales</taxon>
        <taxon>Lysobacteraceae</taxon>
        <taxon>Xanthomonas</taxon>
    </lineage>
</organism>
<gene>
    <name evidence="1" type="ORF">VZ068_00755</name>
</gene>
<evidence type="ECO:0008006" key="2">
    <source>
        <dbReference type="Google" id="ProtNLM"/>
    </source>
</evidence>
<dbReference type="AlphaFoldDB" id="A0AAU7P8Q9"/>
<accession>A0AAU7P8Q9</accession>
<dbReference type="RefSeq" id="WP_259159221.1">
    <property type="nucleotide sequence ID" value="NZ_CP144460.1"/>
</dbReference>
<sequence length="142" mass="15028">MRISSGWMRSMHYRGGGPTHEDMCMNKVVASCTASLFLAVAGIAATPSAQAQASTVLLDCTGSDYCWAGVDSPGSPQPFKYAWSFSNTAGAIFPRNCSNSSDCSFYCPRTSTFINATVMVSDANNQFIGSATARALCTPQPI</sequence>
<dbReference type="EMBL" id="CP144460">
    <property type="protein sequence ID" value="XBS38106.1"/>
    <property type="molecule type" value="Genomic_DNA"/>
</dbReference>
<proteinExistence type="predicted"/>
<name>A0AAU7P8Q9_9XANT</name>